<dbReference type="Proteomes" id="UP001597389">
    <property type="component" value="Unassembled WGS sequence"/>
</dbReference>
<dbReference type="EMBL" id="JBHUJB010000047">
    <property type="protein sequence ID" value="MFD2159604.1"/>
    <property type="molecule type" value="Genomic_DNA"/>
</dbReference>
<feature type="domain" description="Oligopeptidase A N-terminal" evidence="11">
    <location>
        <begin position="33"/>
        <end position="150"/>
    </location>
</feature>
<dbReference type="CDD" id="cd06456">
    <property type="entry name" value="M3A_DCP"/>
    <property type="match status" value="1"/>
</dbReference>
<evidence type="ECO:0000256" key="5">
    <source>
        <dbReference type="ARBA" id="ARBA00022833"/>
    </source>
</evidence>
<evidence type="ECO:0000313" key="12">
    <source>
        <dbReference type="EMBL" id="MFD2159604.1"/>
    </source>
</evidence>
<sequence length="694" mass="78941">MQYPFLADDYHIRWSTLTPEHIETDIKQALELAEQRLEAIREVGDSELSYATTFGALESAAEELERGWGRLSHLDSVNDNPEQRAAMNAMLPQVSAFYSQISLDSKIWKALKAYSESADAQDLSPVQKRFVEETCADFIQSGANLEDAQKQEVAEIDAALSQKTKKFSENVLDSTNAWDVVIHDENRLLGLPEMVKEAARLDALQNGHGSEDDPRWRFTLQYPSMGPVLQHADDESLRKEIWEANCTIGRDGVYDNTDLIWEVLELRQRKAEILGQESFPDLILQRRMAKNGKAALEFTEGLHQRIEEKFKEETRALEAYKASKVGGESGPLEPWETGYWAEKRRKEEYDFDDEVLRPYFPVDSVMEGMFSITSKLFGIEIGERDAVFGKDEEGKVQVWHEECKFYDIHDAKSGELLGSFYADWHPRPTKRGGAWMNSLKTGGPCSEGGAREPHLGLMIGNMTKPVGDKPALLDHREVETIFHEFGHLLHHLLGDVEVKSLSGTNVPWDFVELPSQIMENFCWDRESLDMFARHYETGECIPEDLFQKMLAAKNYMSATGFMRQLALGKLDLELHLHYTEHKGKDLDEVDKEVLAEYKAPLATESPTMARRFSHLFSGPVAYASGYYSYKWAEVLDADAFTRFQEEGILNEETGMSFRNEVLARGNSRPVDESYRAFMGRDPELTPLLERAGLA</sequence>
<dbReference type="PANTHER" id="PTHR43660">
    <property type="entry name" value="DIPEPTIDYL CARBOXYPEPTIDASE"/>
    <property type="match status" value="1"/>
</dbReference>
<keyword evidence="3 9" id="KW-0479">Metal-binding</keyword>
<feature type="domain" description="Peptidase M3A/M3B catalytic" evidence="10">
    <location>
        <begin position="228"/>
        <end position="692"/>
    </location>
</feature>
<dbReference type="Pfam" id="PF01432">
    <property type="entry name" value="Peptidase_M3"/>
    <property type="match status" value="1"/>
</dbReference>
<dbReference type="InterPro" id="IPR034005">
    <property type="entry name" value="M3A_DCP"/>
</dbReference>
<dbReference type="EC" id="3.4.24.70" evidence="8"/>
<dbReference type="InterPro" id="IPR045666">
    <property type="entry name" value="OpdA_N"/>
</dbReference>
<keyword evidence="4 9" id="KW-0378">Hydrolase</keyword>
<keyword evidence="5 9" id="KW-0862">Zinc</keyword>
<keyword evidence="13" id="KW-1185">Reference proteome</keyword>
<accession>A0ABW4ZC74</accession>
<evidence type="ECO:0000259" key="10">
    <source>
        <dbReference type="Pfam" id="PF01432"/>
    </source>
</evidence>
<dbReference type="InterPro" id="IPR045090">
    <property type="entry name" value="Pept_M3A_M3B"/>
</dbReference>
<dbReference type="InterPro" id="IPR001567">
    <property type="entry name" value="Pept_M3A_M3B_dom"/>
</dbReference>
<evidence type="ECO:0000256" key="1">
    <source>
        <dbReference type="ARBA" id="ARBA00006040"/>
    </source>
</evidence>
<keyword evidence="2 9" id="KW-0645">Protease</keyword>
<proteinExistence type="inferred from homology"/>
<evidence type="ECO:0000256" key="9">
    <source>
        <dbReference type="RuleBase" id="RU003435"/>
    </source>
</evidence>
<dbReference type="Gene3D" id="1.10.1370.10">
    <property type="entry name" value="Neurolysin, domain 3"/>
    <property type="match status" value="1"/>
</dbReference>
<dbReference type="InterPro" id="IPR024079">
    <property type="entry name" value="MetalloPept_cat_dom_sf"/>
</dbReference>
<comment type="catalytic activity">
    <reaction evidence="7">
        <text>Hydrolysis of oligopeptides, with broad specificity. Gly or Ala commonly occur as P1 or P1' residues, but more distant residues are also important, as is shown by the fact that Z-Gly-Pro-Gly-|-Gly-Pro-Ala is cleaved, but not Z-(Gly)(5).</text>
        <dbReference type="EC" id="3.4.24.70"/>
    </reaction>
</comment>
<evidence type="ECO:0000256" key="8">
    <source>
        <dbReference type="ARBA" id="ARBA00026100"/>
    </source>
</evidence>
<evidence type="ECO:0000256" key="4">
    <source>
        <dbReference type="ARBA" id="ARBA00022801"/>
    </source>
</evidence>
<dbReference type="Gene3D" id="1.20.1050.40">
    <property type="entry name" value="Endopeptidase. Chain P, domain 1"/>
    <property type="match status" value="1"/>
</dbReference>
<evidence type="ECO:0000256" key="6">
    <source>
        <dbReference type="ARBA" id="ARBA00023049"/>
    </source>
</evidence>
<dbReference type="Gene3D" id="3.40.390.10">
    <property type="entry name" value="Collagenase (Catalytic Domain)"/>
    <property type="match status" value="1"/>
</dbReference>
<organism evidence="12 13">
    <name type="scientific">Rubritalea tangerina</name>
    <dbReference type="NCBI Taxonomy" id="430798"/>
    <lineage>
        <taxon>Bacteria</taxon>
        <taxon>Pseudomonadati</taxon>
        <taxon>Verrucomicrobiota</taxon>
        <taxon>Verrucomicrobiia</taxon>
        <taxon>Verrucomicrobiales</taxon>
        <taxon>Rubritaleaceae</taxon>
        <taxon>Rubritalea</taxon>
    </lineage>
</organism>
<dbReference type="PANTHER" id="PTHR43660:SF1">
    <property type="entry name" value="DIPEPTIDYL CARBOXYPEPTIDASE"/>
    <property type="match status" value="1"/>
</dbReference>
<protein>
    <recommendedName>
        <fullName evidence="8">oligopeptidase A</fullName>
        <ecNumber evidence="8">3.4.24.70</ecNumber>
    </recommendedName>
</protein>
<evidence type="ECO:0000256" key="3">
    <source>
        <dbReference type="ARBA" id="ARBA00022723"/>
    </source>
</evidence>
<dbReference type="InterPro" id="IPR024077">
    <property type="entry name" value="Neurolysin/TOP_dom2"/>
</dbReference>
<dbReference type="RefSeq" id="WP_377087573.1">
    <property type="nucleotide sequence ID" value="NZ_JBHSJL010000014.1"/>
</dbReference>
<keyword evidence="6 9" id="KW-0482">Metalloprotease</keyword>
<gene>
    <name evidence="12" type="ORF">ACFSW8_11885</name>
</gene>
<comment type="caution">
    <text evidence="12">The sequence shown here is derived from an EMBL/GenBank/DDBJ whole genome shotgun (WGS) entry which is preliminary data.</text>
</comment>
<name>A0ABW4ZC74_9BACT</name>
<dbReference type="Pfam" id="PF19310">
    <property type="entry name" value="TOP_N"/>
    <property type="match status" value="1"/>
</dbReference>
<evidence type="ECO:0000256" key="2">
    <source>
        <dbReference type="ARBA" id="ARBA00022670"/>
    </source>
</evidence>
<dbReference type="SUPFAM" id="SSF55486">
    <property type="entry name" value="Metalloproteases ('zincins'), catalytic domain"/>
    <property type="match status" value="1"/>
</dbReference>
<comment type="cofactor">
    <cofactor evidence="9">
        <name>Zn(2+)</name>
        <dbReference type="ChEBI" id="CHEBI:29105"/>
    </cofactor>
    <text evidence="9">Binds 1 zinc ion.</text>
</comment>
<evidence type="ECO:0000313" key="13">
    <source>
        <dbReference type="Proteomes" id="UP001597389"/>
    </source>
</evidence>
<comment type="similarity">
    <text evidence="1 9">Belongs to the peptidase M3 family.</text>
</comment>
<reference evidence="13" key="1">
    <citation type="journal article" date="2019" name="Int. J. Syst. Evol. Microbiol.">
        <title>The Global Catalogue of Microorganisms (GCM) 10K type strain sequencing project: providing services to taxonomists for standard genome sequencing and annotation.</title>
        <authorList>
            <consortium name="The Broad Institute Genomics Platform"/>
            <consortium name="The Broad Institute Genome Sequencing Center for Infectious Disease"/>
            <person name="Wu L."/>
            <person name="Ma J."/>
        </authorList>
    </citation>
    <scope>NUCLEOTIDE SEQUENCE [LARGE SCALE GENOMIC DNA]</scope>
    <source>
        <strain evidence="13">CCUG 57942</strain>
    </source>
</reference>
<evidence type="ECO:0000256" key="7">
    <source>
        <dbReference type="ARBA" id="ARBA00024603"/>
    </source>
</evidence>
<dbReference type="InterPro" id="IPR024080">
    <property type="entry name" value="Neurolysin/TOP_N"/>
</dbReference>
<evidence type="ECO:0000259" key="11">
    <source>
        <dbReference type="Pfam" id="PF19310"/>
    </source>
</evidence>